<evidence type="ECO:0000313" key="2">
    <source>
        <dbReference type="Proteomes" id="UP000428803"/>
    </source>
</evidence>
<accession>A0A6I6LI44</accession>
<dbReference type="AlphaFoldDB" id="A0A6I6LI44"/>
<evidence type="ECO:0008006" key="3">
    <source>
        <dbReference type="Google" id="ProtNLM"/>
    </source>
</evidence>
<dbReference type="Gene3D" id="3.40.50.450">
    <property type="match status" value="1"/>
</dbReference>
<name>A0A6I6LI44_9SPHN</name>
<dbReference type="SUPFAM" id="SSF52309">
    <property type="entry name" value="N-(deoxy)ribosyltransferase-like"/>
    <property type="match status" value="1"/>
</dbReference>
<proteinExistence type="predicted"/>
<dbReference type="SUPFAM" id="SSF46785">
    <property type="entry name" value="Winged helix' DNA-binding domain"/>
    <property type="match status" value="1"/>
</dbReference>
<dbReference type="InterPro" id="IPR036390">
    <property type="entry name" value="WH_DNA-bd_sf"/>
</dbReference>
<dbReference type="OrthoDB" id="5379851at2"/>
<dbReference type="EMBL" id="CP035733">
    <property type="protein sequence ID" value="QGY81902.1"/>
    <property type="molecule type" value="Genomic_DNA"/>
</dbReference>
<protein>
    <recommendedName>
        <fullName evidence="3">Nucleoside 2-deoxyribosyltransferase</fullName>
    </recommendedName>
</protein>
<sequence length="275" mass="30643">MKTCFVIQCFDGSTYDKRYRETFAPAIERGGAKPVRADEVLGTRPVVEKIEQGLRSADVAFAEISEDNSNVFLELGYALSLGVPTVIVCDRGRRQRLPFDIAHRPVNFYVTDAQSDYEKIALEVEKGISAALLEETEQRLTLVNSDTSNNVDEVKSTCLITLLDQSLRTPYGSAIWQIQRDVSSAGISERMTALAIASLLDDGLIEAHQLTDQDGDAYTSYSLSDHGKKHLLRSYSSMMQTERDRLVRSQASEATRWQTPVSTAFSDDLDEDVPF</sequence>
<organism evidence="1 2">
    <name type="scientific">Sphingorhabdus lacus</name>
    <dbReference type="NCBI Taxonomy" id="392610"/>
    <lineage>
        <taxon>Bacteria</taxon>
        <taxon>Pseudomonadati</taxon>
        <taxon>Pseudomonadota</taxon>
        <taxon>Alphaproteobacteria</taxon>
        <taxon>Sphingomonadales</taxon>
        <taxon>Sphingomonadaceae</taxon>
        <taxon>Sphingorhabdus</taxon>
    </lineage>
</organism>
<dbReference type="Proteomes" id="UP000428803">
    <property type="component" value="Chromosome"/>
</dbReference>
<dbReference type="KEGG" id="slaa:EUU25_15540"/>
<evidence type="ECO:0000313" key="1">
    <source>
        <dbReference type="EMBL" id="QGY81902.1"/>
    </source>
</evidence>
<keyword evidence="2" id="KW-1185">Reference proteome</keyword>
<reference evidence="2" key="1">
    <citation type="submission" date="2019-01" db="EMBL/GenBank/DDBJ databases">
        <title>Sphingorhabdus lacus sp.nov., isolated from an oligotrophic freshwater lake.</title>
        <authorList>
            <person name="Park M."/>
        </authorList>
    </citation>
    <scope>NUCLEOTIDE SEQUENCE [LARGE SCALE GENOMIC DNA]</scope>
    <source>
        <strain evidence="2">IMCC1753</strain>
    </source>
</reference>
<dbReference type="RefSeq" id="WP_158902557.1">
    <property type="nucleotide sequence ID" value="NZ_CP035733.1"/>
</dbReference>
<gene>
    <name evidence="1" type="ORF">EUU25_15540</name>
</gene>